<dbReference type="SUPFAM" id="SSF52540">
    <property type="entry name" value="P-loop containing nucleoside triphosphate hydrolases"/>
    <property type="match status" value="1"/>
</dbReference>
<feature type="binding site" evidence="10">
    <location>
        <begin position="30"/>
        <end position="37"/>
    </location>
    <ligand>
        <name>ATP</name>
        <dbReference type="ChEBI" id="CHEBI:30616"/>
    </ligand>
</feature>
<evidence type="ECO:0000256" key="2">
    <source>
        <dbReference type="ARBA" id="ARBA00022741"/>
    </source>
</evidence>
<dbReference type="Pfam" id="PF21196">
    <property type="entry name" value="PcrA_UvrD_tudor"/>
    <property type="match status" value="1"/>
</dbReference>
<sequence length="791" mass="89523">MSTVAPFLSHLNPSQRRAVEHFCGPLLVVAGAGSGKTRALTYRVANLIRYHHVDPANILAVTFTNKAAKEMKERIERLFSQQVAEDEYGKPLSALPEREQVQLRSRVYKTYVKDLWVGTFHALCARILRFDIDKYKDDRGNTWTKQFSIFDESDAQTLVKSIVTGDLNLDSKTFEPRSVRYAISNAKNRGLSPEEFQQDQPNYRGRVIADVYGRYITKLAENNALDFDDLLLIPVRLFQQNESILGYWHHRFRHVLVDEYQDTNRTQYDLIRLLVTNGEPARTYGNWNQRSAFVVGDVDQSIYSFRAADFTILMEFQHDFGDGLDDKETQTLVKLEENYRSTENILQMANALIQNNSQRIDKVLRPTRGTGESIICHRADDEIAEAQYVVGQIRAMEQEHPDLNWRDFAILYRTNAQSRAFEEVLVQWAVPYSVVGGLRFYDRKEVKDILAYLRMVVNPCDTVSLLRIINTPRRGIGKTTIDRLVNAAQELNLPLWEVLVDEGLVKTYGGRSARGLTTFAQQLQQWQAVADDLPASALVQRVMEESGYVQDLISQGTDEADDRRKNLDELRNAALQFEDENEDAGLLTFLGSASLASDADSKDDLSNRVSLMTLHSSKGLEFPVVFLVGLEQGLFPNYRSMDDPAALEEERRLCYVGITRAQEQLFITHANARRLWGSREPAVPSLFLNELPQELVLGQLPHAGRRQRPPAPSRSAASSATRSPKTRPPARPAAPPHNWQVGEKVLHRAFGVGQITHVFGSGDKQSIAVRFPGSIGQKVLDPKLAPLDRLP</sequence>
<evidence type="ECO:0000256" key="9">
    <source>
        <dbReference type="ARBA" id="ARBA00048988"/>
    </source>
</evidence>
<gene>
    <name evidence="15" type="ORF">PROH_03300</name>
</gene>
<dbReference type="GO" id="GO:0033202">
    <property type="term" value="C:DNA helicase complex"/>
    <property type="evidence" value="ECO:0007669"/>
    <property type="project" value="TreeGrafter"/>
</dbReference>
<keyword evidence="6 11" id="KW-0238">DNA-binding</keyword>
<comment type="caution">
    <text evidence="15">The sequence shown here is derived from an EMBL/GenBank/DDBJ whole genome shotgun (WGS) entry which is preliminary data.</text>
</comment>
<organism evidence="15 16">
    <name type="scientific">Prochlorothrix hollandica PCC 9006 = CALU 1027</name>
    <dbReference type="NCBI Taxonomy" id="317619"/>
    <lineage>
        <taxon>Bacteria</taxon>
        <taxon>Bacillati</taxon>
        <taxon>Cyanobacteriota</taxon>
        <taxon>Cyanophyceae</taxon>
        <taxon>Prochlorotrichales</taxon>
        <taxon>Prochlorotrichaceae</taxon>
        <taxon>Prochlorothrix</taxon>
    </lineage>
</organism>
<dbReference type="OrthoDB" id="9810135at2"/>
<dbReference type="Gene3D" id="1.10.10.160">
    <property type="match status" value="1"/>
</dbReference>
<evidence type="ECO:0000256" key="5">
    <source>
        <dbReference type="ARBA" id="ARBA00022840"/>
    </source>
</evidence>
<dbReference type="EC" id="5.6.2.4" evidence="11"/>
<comment type="similarity">
    <text evidence="1 11">Belongs to the helicase family. UvrD subfamily.</text>
</comment>
<evidence type="ECO:0000313" key="16">
    <source>
        <dbReference type="Proteomes" id="UP000034681"/>
    </source>
</evidence>
<dbReference type="GO" id="GO:0000725">
    <property type="term" value="P:recombinational repair"/>
    <property type="evidence" value="ECO:0007669"/>
    <property type="project" value="TreeGrafter"/>
</dbReference>
<dbReference type="NCBIfam" id="TIGR01073">
    <property type="entry name" value="pcrA"/>
    <property type="match status" value="1"/>
</dbReference>
<evidence type="ECO:0000259" key="13">
    <source>
        <dbReference type="PROSITE" id="PS51198"/>
    </source>
</evidence>
<keyword evidence="7" id="KW-0413">Isomerase</keyword>
<dbReference type="STRING" id="317619.GCA_000332315_03915"/>
<comment type="catalytic activity">
    <reaction evidence="8">
        <text>Couples ATP hydrolysis with the unwinding of duplex DNA by translocating in the 3'-5' direction.</text>
        <dbReference type="EC" id="5.6.2.4"/>
    </reaction>
</comment>
<evidence type="ECO:0000256" key="8">
    <source>
        <dbReference type="ARBA" id="ARBA00034617"/>
    </source>
</evidence>
<dbReference type="GO" id="GO:0005829">
    <property type="term" value="C:cytosol"/>
    <property type="evidence" value="ECO:0007669"/>
    <property type="project" value="TreeGrafter"/>
</dbReference>
<evidence type="ECO:0000256" key="10">
    <source>
        <dbReference type="PROSITE-ProRule" id="PRU00560"/>
    </source>
</evidence>
<evidence type="ECO:0000259" key="14">
    <source>
        <dbReference type="PROSITE" id="PS51217"/>
    </source>
</evidence>
<dbReference type="GO" id="GO:0043138">
    <property type="term" value="F:3'-5' DNA helicase activity"/>
    <property type="evidence" value="ECO:0007669"/>
    <property type="project" value="UniProtKB-EC"/>
</dbReference>
<dbReference type="AlphaFoldDB" id="A0A0M2PZ14"/>
<dbReference type="GO" id="GO:0005524">
    <property type="term" value="F:ATP binding"/>
    <property type="evidence" value="ECO:0007669"/>
    <property type="project" value="UniProtKB-UniRule"/>
</dbReference>
<protein>
    <recommendedName>
        <fullName evidence="11">ATP-dependent DNA helicase</fullName>
        <ecNumber evidence="11">5.6.2.4</ecNumber>
    </recommendedName>
</protein>
<comment type="catalytic activity">
    <reaction evidence="9 11">
        <text>ATP + H2O = ADP + phosphate + H(+)</text>
        <dbReference type="Rhea" id="RHEA:13065"/>
        <dbReference type="ChEBI" id="CHEBI:15377"/>
        <dbReference type="ChEBI" id="CHEBI:15378"/>
        <dbReference type="ChEBI" id="CHEBI:30616"/>
        <dbReference type="ChEBI" id="CHEBI:43474"/>
        <dbReference type="ChEBI" id="CHEBI:456216"/>
        <dbReference type="EC" id="5.6.2.4"/>
    </reaction>
</comment>
<dbReference type="Proteomes" id="UP000034681">
    <property type="component" value="Unassembled WGS sequence"/>
</dbReference>
<dbReference type="CDD" id="cd18807">
    <property type="entry name" value="SF1_C_UvrD"/>
    <property type="match status" value="1"/>
</dbReference>
<evidence type="ECO:0000256" key="12">
    <source>
        <dbReference type="SAM" id="MobiDB-lite"/>
    </source>
</evidence>
<keyword evidence="4 10" id="KW-0347">Helicase</keyword>
<dbReference type="Gene3D" id="1.10.486.10">
    <property type="entry name" value="PCRA, domain 4"/>
    <property type="match status" value="1"/>
</dbReference>
<dbReference type="Pfam" id="PF13361">
    <property type="entry name" value="UvrD_C"/>
    <property type="match status" value="1"/>
</dbReference>
<evidence type="ECO:0000256" key="3">
    <source>
        <dbReference type="ARBA" id="ARBA00022801"/>
    </source>
</evidence>
<dbReference type="PANTHER" id="PTHR11070">
    <property type="entry name" value="UVRD / RECB / PCRA DNA HELICASE FAMILY MEMBER"/>
    <property type="match status" value="1"/>
</dbReference>
<evidence type="ECO:0000313" key="15">
    <source>
        <dbReference type="EMBL" id="KKJ01385.1"/>
    </source>
</evidence>
<keyword evidence="3 10" id="KW-0378">Hydrolase</keyword>
<dbReference type="PANTHER" id="PTHR11070:SF2">
    <property type="entry name" value="ATP-DEPENDENT DNA HELICASE SRS2"/>
    <property type="match status" value="1"/>
</dbReference>
<dbReference type="InterPro" id="IPR014016">
    <property type="entry name" value="UvrD-like_ATP-bd"/>
</dbReference>
<dbReference type="InterPro" id="IPR014017">
    <property type="entry name" value="DNA_helicase_UvrD-like_C"/>
</dbReference>
<dbReference type="InterPro" id="IPR027417">
    <property type="entry name" value="P-loop_NTPase"/>
</dbReference>
<dbReference type="CDD" id="cd17932">
    <property type="entry name" value="DEXQc_UvrD"/>
    <property type="match status" value="1"/>
</dbReference>
<evidence type="ECO:0000256" key="6">
    <source>
        <dbReference type="ARBA" id="ARBA00023125"/>
    </source>
</evidence>
<evidence type="ECO:0000256" key="4">
    <source>
        <dbReference type="ARBA" id="ARBA00022806"/>
    </source>
</evidence>
<dbReference type="FunFam" id="1.10.10.160:FF:000001">
    <property type="entry name" value="ATP-dependent DNA helicase"/>
    <property type="match status" value="1"/>
</dbReference>
<reference evidence="15" key="1">
    <citation type="submission" date="2012-04" db="EMBL/GenBank/DDBJ databases">
        <authorList>
            <person name="Borisov I.G."/>
            <person name="Ivanikova N.V."/>
            <person name="Pinevich A.V."/>
        </authorList>
    </citation>
    <scope>NUCLEOTIDE SEQUENCE [LARGE SCALE GENOMIC DNA]</scope>
    <source>
        <strain evidence="15">CALU 1027</strain>
    </source>
</reference>
<feature type="compositionally biased region" description="Pro residues" evidence="12">
    <location>
        <begin position="726"/>
        <end position="735"/>
    </location>
</feature>
<evidence type="ECO:0000256" key="11">
    <source>
        <dbReference type="RuleBase" id="RU364053"/>
    </source>
</evidence>
<feature type="domain" description="UvrD-like helicase ATP-binding" evidence="13">
    <location>
        <begin position="9"/>
        <end position="342"/>
    </location>
</feature>
<dbReference type="GO" id="GO:0009314">
    <property type="term" value="P:response to radiation"/>
    <property type="evidence" value="ECO:0007669"/>
    <property type="project" value="UniProtKB-ARBA"/>
</dbReference>
<dbReference type="PROSITE" id="PS51217">
    <property type="entry name" value="UVRD_HELICASE_CTER"/>
    <property type="match status" value="1"/>
</dbReference>
<keyword evidence="16" id="KW-1185">Reference proteome</keyword>
<dbReference type="GO" id="GO:0016887">
    <property type="term" value="F:ATP hydrolysis activity"/>
    <property type="evidence" value="ECO:0007669"/>
    <property type="project" value="RHEA"/>
</dbReference>
<feature type="compositionally biased region" description="Low complexity" evidence="12">
    <location>
        <begin position="713"/>
        <end position="723"/>
    </location>
</feature>
<keyword evidence="5 10" id="KW-0067">ATP-binding</keyword>
<dbReference type="Gene3D" id="3.40.50.300">
    <property type="entry name" value="P-loop containing nucleotide triphosphate hydrolases"/>
    <property type="match status" value="2"/>
</dbReference>
<dbReference type="InterPro" id="IPR013986">
    <property type="entry name" value="DExx_box_DNA_helicase_dom_sf"/>
</dbReference>
<evidence type="ECO:0000256" key="1">
    <source>
        <dbReference type="ARBA" id="ARBA00009922"/>
    </source>
</evidence>
<proteinExistence type="inferred from homology"/>
<dbReference type="RefSeq" id="WP_017714075.1">
    <property type="nucleotide sequence ID" value="NZ_KB235941.1"/>
</dbReference>
<keyword evidence="2 10" id="KW-0547">Nucleotide-binding</keyword>
<name>A0A0M2PZ14_PROHO</name>
<accession>A0A0M2PZ14</accession>
<evidence type="ECO:0000256" key="7">
    <source>
        <dbReference type="ARBA" id="ARBA00023235"/>
    </source>
</evidence>
<dbReference type="FunFam" id="1.10.486.10:FF:000003">
    <property type="entry name" value="ATP-dependent DNA helicase"/>
    <property type="match status" value="1"/>
</dbReference>
<dbReference type="GO" id="GO:0006260">
    <property type="term" value="P:DNA replication"/>
    <property type="evidence" value="ECO:0007669"/>
    <property type="project" value="InterPro"/>
</dbReference>
<dbReference type="eggNOG" id="COG0210">
    <property type="taxonomic scope" value="Bacteria"/>
</dbReference>
<dbReference type="GO" id="GO:0003677">
    <property type="term" value="F:DNA binding"/>
    <property type="evidence" value="ECO:0007669"/>
    <property type="project" value="UniProtKB-KW"/>
</dbReference>
<dbReference type="InterPro" id="IPR000212">
    <property type="entry name" value="DNA_helicase_UvrD/REP"/>
</dbReference>
<dbReference type="InterPro" id="IPR005751">
    <property type="entry name" value="ATP-dep_DNA_helicase_PcrA"/>
</dbReference>
<feature type="domain" description="UvrD-like helicase C-terminal" evidence="14">
    <location>
        <begin position="343"/>
        <end position="619"/>
    </location>
</feature>
<dbReference type="PROSITE" id="PS51198">
    <property type="entry name" value="UVRD_HELICASE_ATP_BIND"/>
    <property type="match status" value="1"/>
</dbReference>
<dbReference type="Pfam" id="PF00580">
    <property type="entry name" value="UvrD-helicase"/>
    <property type="match status" value="1"/>
</dbReference>
<dbReference type="EMBL" id="AJTX02000002">
    <property type="protein sequence ID" value="KKJ01385.1"/>
    <property type="molecule type" value="Genomic_DNA"/>
</dbReference>
<feature type="region of interest" description="Disordered" evidence="12">
    <location>
        <begin position="701"/>
        <end position="738"/>
    </location>
</feature>